<feature type="transmembrane region" description="Helical" evidence="1">
    <location>
        <begin position="21"/>
        <end position="38"/>
    </location>
</feature>
<dbReference type="Proteomes" id="UP000230069">
    <property type="component" value="Unassembled WGS sequence"/>
</dbReference>
<reference evidence="2 3" key="1">
    <citation type="submission" date="2017-09" db="EMBL/GenBank/DDBJ databases">
        <title>WGS assembly of Aquilegia coerulea Goldsmith.</title>
        <authorList>
            <person name="Hodges S."/>
            <person name="Kramer E."/>
            <person name="Nordborg M."/>
            <person name="Tomkins J."/>
            <person name="Borevitz J."/>
            <person name="Derieg N."/>
            <person name="Yan J."/>
            <person name="Mihaltcheva S."/>
            <person name="Hayes R.D."/>
            <person name="Rokhsar D."/>
        </authorList>
    </citation>
    <scope>NUCLEOTIDE SEQUENCE [LARGE SCALE GENOMIC DNA]</scope>
    <source>
        <strain evidence="3">cv. Goldsmith</strain>
    </source>
</reference>
<dbReference type="InParanoid" id="A0A2G5C0J0"/>
<keyword evidence="1" id="KW-0812">Transmembrane</keyword>
<evidence type="ECO:0000313" key="2">
    <source>
        <dbReference type="EMBL" id="PIA24792.1"/>
    </source>
</evidence>
<name>A0A2G5C0J0_AQUCA</name>
<dbReference type="EMBL" id="KZ305230">
    <property type="protein sequence ID" value="PIA24792.1"/>
    <property type="molecule type" value="Genomic_DNA"/>
</dbReference>
<keyword evidence="1" id="KW-0472">Membrane</keyword>
<evidence type="ECO:0000256" key="1">
    <source>
        <dbReference type="SAM" id="Phobius"/>
    </source>
</evidence>
<dbReference type="AlphaFoldDB" id="A0A2G5C0J0"/>
<sequence length="75" mass="8634">MNWHRKQSIISSAQWIIKQKISFFVHIVLNAFCSTPSYPVPRPPHGMNHDHDTPISNLNDFYLVKRPGLIMSSTS</sequence>
<proteinExistence type="predicted"/>
<keyword evidence="1" id="KW-1133">Transmembrane helix</keyword>
<keyword evidence="3" id="KW-1185">Reference proteome</keyword>
<organism evidence="2 3">
    <name type="scientific">Aquilegia coerulea</name>
    <name type="common">Rocky mountain columbine</name>
    <dbReference type="NCBI Taxonomy" id="218851"/>
    <lineage>
        <taxon>Eukaryota</taxon>
        <taxon>Viridiplantae</taxon>
        <taxon>Streptophyta</taxon>
        <taxon>Embryophyta</taxon>
        <taxon>Tracheophyta</taxon>
        <taxon>Spermatophyta</taxon>
        <taxon>Magnoliopsida</taxon>
        <taxon>Ranunculales</taxon>
        <taxon>Ranunculaceae</taxon>
        <taxon>Thalictroideae</taxon>
        <taxon>Aquilegia</taxon>
    </lineage>
</organism>
<gene>
    <name evidence="2" type="ORF">AQUCO_28800002v1</name>
</gene>
<accession>A0A2G5C0J0</accession>
<protein>
    <submittedName>
        <fullName evidence="2">Uncharacterized protein</fullName>
    </submittedName>
</protein>
<evidence type="ECO:0000313" key="3">
    <source>
        <dbReference type="Proteomes" id="UP000230069"/>
    </source>
</evidence>